<sequence>MQKDEDEFKDADKTKGSTPNVDTTRGDSPNCTQHHAEVTDRIEEASKKFRLVWKANMQAPVRLTEESAWPIARPEYFGLFAPEVQIKNTMHKTVREYRSILPSLSETRDPVKYDTSTESATIRSYNPSPSRYRKVQKFLKTFPKKHPKFPALQRTAQFENFIHFKSELLASKTDVKATTPVQTESNVTTRANSEILKTSESDTTDPSQNNLPTSRRSRSVESRPSNADQLAVTKSVPQSHRAPFVSKAHKSLSKLRELKEQRGQVAYSDMVQGNMIHVNNRAVLENQTAGKSTPKGQPPTSKFQTPDFLIPKVIDLDSMIPGSRILDAKIKDYDMHFKIDPQSAEELRRLYKVTILNEPTLKELLKSTRLDTLPSHLRHLVRMGSLYKQVGELENRSDGVINIEKQLKSCEQKELPTDIALNDAENLWMEAKVFSAGLFQMWFSKIKPNFHYIRMQPSEAEKAFKRLGRVLRVHSTLPTSSSRGEILGALAACVSNRLLLPALWATVDEWLDSLIGCLFSMDSTVREETCYVLAYLFTERNLVEGVRNYSEIDIGYDVTTAVLHAMEMYQASFVHFYCLLTLIIEGCPMFSILNAVIDHGPHSSSLLLNHMWPRFIYYALKYWSGRQFIRDRMILRTLNESIERAYVKGISRRNAKLAQVQLSRRFKILTKPTTVWLEEWRKFEI</sequence>
<feature type="region of interest" description="Disordered" evidence="1">
    <location>
        <begin position="1"/>
        <end position="37"/>
    </location>
</feature>
<evidence type="ECO:0000313" key="3">
    <source>
        <dbReference type="Proteomes" id="UP001497525"/>
    </source>
</evidence>
<feature type="compositionally biased region" description="Polar residues" evidence="1">
    <location>
        <begin position="16"/>
        <end position="33"/>
    </location>
</feature>
<proteinExistence type="predicted"/>
<feature type="region of interest" description="Disordered" evidence="1">
    <location>
        <begin position="176"/>
        <end position="248"/>
    </location>
</feature>
<dbReference type="EMBL" id="CAXLJL010000512">
    <property type="protein sequence ID" value="CAL5138667.1"/>
    <property type="molecule type" value="Genomic_DNA"/>
</dbReference>
<dbReference type="Proteomes" id="UP001497525">
    <property type="component" value="Unassembled WGS sequence"/>
</dbReference>
<name>A0AAV2TTE7_CALDB</name>
<comment type="caution">
    <text evidence="2">The sequence shown here is derived from an EMBL/GenBank/DDBJ whole genome shotgun (WGS) entry which is preliminary data.</text>
</comment>
<gene>
    <name evidence="2" type="ORF">CDAUBV1_LOCUS13488</name>
</gene>
<protein>
    <submittedName>
        <fullName evidence="2">Uncharacterized protein</fullName>
    </submittedName>
</protein>
<feature type="compositionally biased region" description="Polar residues" evidence="1">
    <location>
        <begin position="204"/>
        <end position="213"/>
    </location>
</feature>
<dbReference type="AlphaFoldDB" id="A0AAV2TTE7"/>
<evidence type="ECO:0000256" key="1">
    <source>
        <dbReference type="SAM" id="MobiDB-lite"/>
    </source>
</evidence>
<feature type="region of interest" description="Disordered" evidence="1">
    <location>
        <begin position="108"/>
        <end position="127"/>
    </location>
</feature>
<accession>A0AAV2TTE7</accession>
<organism evidence="2 3">
    <name type="scientific">Calicophoron daubneyi</name>
    <name type="common">Rumen fluke</name>
    <name type="synonym">Paramphistomum daubneyi</name>
    <dbReference type="NCBI Taxonomy" id="300641"/>
    <lineage>
        <taxon>Eukaryota</taxon>
        <taxon>Metazoa</taxon>
        <taxon>Spiralia</taxon>
        <taxon>Lophotrochozoa</taxon>
        <taxon>Platyhelminthes</taxon>
        <taxon>Trematoda</taxon>
        <taxon>Digenea</taxon>
        <taxon>Plagiorchiida</taxon>
        <taxon>Pronocephalata</taxon>
        <taxon>Paramphistomoidea</taxon>
        <taxon>Paramphistomidae</taxon>
        <taxon>Calicophoron</taxon>
    </lineage>
</organism>
<reference evidence="2" key="1">
    <citation type="submission" date="2024-06" db="EMBL/GenBank/DDBJ databases">
        <authorList>
            <person name="Liu X."/>
            <person name="Lenzi L."/>
            <person name="Haldenby T S."/>
            <person name="Uol C."/>
        </authorList>
    </citation>
    <scope>NUCLEOTIDE SEQUENCE</scope>
</reference>
<feature type="compositionally biased region" description="Polar residues" evidence="1">
    <location>
        <begin position="179"/>
        <end position="198"/>
    </location>
</feature>
<feature type="compositionally biased region" description="Polar residues" evidence="1">
    <location>
        <begin position="114"/>
        <end position="127"/>
    </location>
</feature>
<evidence type="ECO:0000313" key="2">
    <source>
        <dbReference type="EMBL" id="CAL5138667.1"/>
    </source>
</evidence>